<dbReference type="InterPro" id="IPR036249">
    <property type="entry name" value="Thioredoxin-like_sf"/>
</dbReference>
<accession>A0A098EIW2</accession>
<dbReference type="PROSITE" id="PS00194">
    <property type="entry name" value="THIOREDOXIN_1"/>
    <property type="match status" value="1"/>
</dbReference>
<dbReference type="EMBL" id="CCXS01000001">
    <property type="protein sequence ID" value="CEG22229.1"/>
    <property type="molecule type" value="Genomic_DNA"/>
</dbReference>
<dbReference type="STRING" id="1499687.BN1080_01151"/>
<dbReference type="GO" id="GO:0016209">
    <property type="term" value="F:antioxidant activity"/>
    <property type="evidence" value="ECO:0007669"/>
    <property type="project" value="InterPro"/>
</dbReference>
<evidence type="ECO:0000313" key="4">
    <source>
        <dbReference type="Proteomes" id="UP000043699"/>
    </source>
</evidence>
<proteinExistence type="predicted"/>
<dbReference type="OrthoDB" id="25753at2"/>
<name>A0A098EIW2_9BACL</name>
<dbReference type="Gene3D" id="3.40.30.10">
    <property type="entry name" value="Glutaredoxin"/>
    <property type="match status" value="1"/>
</dbReference>
<dbReference type="Proteomes" id="UP000043699">
    <property type="component" value="Unassembled WGS sequence"/>
</dbReference>
<evidence type="ECO:0000259" key="2">
    <source>
        <dbReference type="PROSITE" id="PS51352"/>
    </source>
</evidence>
<dbReference type="PANTHER" id="PTHR42852:SF17">
    <property type="entry name" value="THIOREDOXIN-LIKE PROTEIN HI_1115"/>
    <property type="match status" value="1"/>
</dbReference>
<reference evidence="3 4" key="1">
    <citation type="submission" date="2014-09" db="EMBL/GenBank/DDBJ databases">
        <authorList>
            <person name="Urmite Genomes Urmite Genomes"/>
        </authorList>
    </citation>
    <scope>NUCLEOTIDE SEQUENCE [LARGE SCALE GENOMIC DNA]</scope>
    <source>
        <strain evidence="3 4">ES2</strain>
    </source>
</reference>
<dbReference type="InterPro" id="IPR017937">
    <property type="entry name" value="Thioredoxin_CS"/>
</dbReference>
<dbReference type="InterPro" id="IPR000866">
    <property type="entry name" value="AhpC/TSA"/>
</dbReference>
<evidence type="ECO:0000313" key="3">
    <source>
        <dbReference type="EMBL" id="CEG22229.1"/>
    </source>
</evidence>
<protein>
    <submittedName>
        <fullName evidence="3">Sporulation thiol-disulfide oxidoreductase A</fullName>
    </submittedName>
</protein>
<sequence>MSKKMIGLLLIACLIGIAVAGIVKTNLENKDELAKIALGSDVDFLPTDEGLAKGELSPDFELTTLEGETVKLSDYQGKKVILNFWATWCPPCRAEMPHMQNYFEEHAAGSNVEVLAVNLTTEDRGIDKVQNFVKEYELTFPIPMDKEGEIGKLYQAVTIPTSYMIDTDGRVQNKIVGPMNETMMKEMIANMD</sequence>
<feature type="domain" description="Thioredoxin" evidence="2">
    <location>
        <begin position="51"/>
        <end position="192"/>
    </location>
</feature>
<dbReference type="SUPFAM" id="SSF52833">
    <property type="entry name" value="Thioredoxin-like"/>
    <property type="match status" value="1"/>
</dbReference>
<gene>
    <name evidence="3" type="primary">stoA</name>
    <name evidence="3" type="ORF">BN1080_01151</name>
</gene>
<dbReference type="CDD" id="cd02966">
    <property type="entry name" value="TlpA_like_family"/>
    <property type="match status" value="1"/>
</dbReference>
<keyword evidence="4" id="KW-1185">Reference proteome</keyword>
<keyword evidence="1" id="KW-1015">Disulfide bond</keyword>
<dbReference type="AlphaFoldDB" id="A0A098EIW2"/>
<dbReference type="InterPro" id="IPR050553">
    <property type="entry name" value="Thioredoxin_ResA/DsbE_sf"/>
</dbReference>
<organism evidence="3 4">
    <name type="scientific">Planococcus massiliensis</name>
    <dbReference type="NCBI Taxonomy" id="1499687"/>
    <lineage>
        <taxon>Bacteria</taxon>
        <taxon>Bacillati</taxon>
        <taxon>Bacillota</taxon>
        <taxon>Bacilli</taxon>
        <taxon>Bacillales</taxon>
        <taxon>Caryophanaceae</taxon>
        <taxon>Planococcus</taxon>
    </lineage>
</organism>
<dbReference type="RefSeq" id="WP_052650945.1">
    <property type="nucleotide sequence ID" value="NZ_CCXS01000001.1"/>
</dbReference>
<evidence type="ECO:0000256" key="1">
    <source>
        <dbReference type="ARBA" id="ARBA00023157"/>
    </source>
</evidence>
<dbReference type="PROSITE" id="PS51352">
    <property type="entry name" value="THIOREDOXIN_2"/>
    <property type="match status" value="1"/>
</dbReference>
<dbReference type="Pfam" id="PF00578">
    <property type="entry name" value="AhpC-TSA"/>
    <property type="match status" value="1"/>
</dbReference>
<dbReference type="InterPro" id="IPR013766">
    <property type="entry name" value="Thioredoxin_domain"/>
</dbReference>
<dbReference type="GO" id="GO:0016491">
    <property type="term" value="F:oxidoreductase activity"/>
    <property type="evidence" value="ECO:0007669"/>
    <property type="project" value="InterPro"/>
</dbReference>
<dbReference type="PANTHER" id="PTHR42852">
    <property type="entry name" value="THIOL:DISULFIDE INTERCHANGE PROTEIN DSBE"/>
    <property type="match status" value="1"/>
</dbReference>